<dbReference type="NCBIfam" id="TIGR02276">
    <property type="entry name" value="beta_rpt_yvtn"/>
    <property type="match status" value="2"/>
</dbReference>
<reference evidence="1" key="1">
    <citation type="submission" date="2009-10" db="EMBL/GenBank/DDBJ databases">
        <title>Diversity of trophic interactions inside an arsenic-rich microbial ecosystem.</title>
        <authorList>
            <person name="Bertin P.N."/>
            <person name="Heinrich-Salmeron A."/>
            <person name="Pelletier E."/>
            <person name="Goulhen-Chollet F."/>
            <person name="Arsene-Ploetze F."/>
            <person name="Gallien S."/>
            <person name="Calteau A."/>
            <person name="Vallenet D."/>
            <person name="Casiot C."/>
            <person name="Chane-Woon-Ming B."/>
            <person name="Giloteaux L."/>
            <person name="Barakat M."/>
            <person name="Bonnefoy V."/>
            <person name="Bruneel O."/>
            <person name="Chandler M."/>
            <person name="Cleiss J."/>
            <person name="Duran R."/>
            <person name="Elbaz-Poulichet F."/>
            <person name="Fonknechten N."/>
            <person name="Lauga B."/>
            <person name="Mornico D."/>
            <person name="Ortet P."/>
            <person name="Schaeffer C."/>
            <person name="Siguier P."/>
            <person name="Alexander Thil Smith A."/>
            <person name="Van Dorsselaer A."/>
            <person name="Weissenbach J."/>
            <person name="Medigue C."/>
            <person name="Le Paslier D."/>
        </authorList>
    </citation>
    <scope>NUCLEOTIDE SEQUENCE</scope>
</reference>
<dbReference type="InterPro" id="IPR015943">
    <property type="entry name" value="WD40/YVTN_repeat-like_dom_sf"/>
</dbReference>
<evidence type="ECO:0000313" key="1">
    <source>
        <dbReference type="EMBL" id="CBI01359.1"/>
    </source>
</evidence>
<dbReference type="SUPFAM" id="SSF63825">
    <property type="entry name" value="YWTD domain"/>
    <property type="match status" value="1"/>
</dbReference>
<dbReference type="EMBL" id="CABO01000018">
    <property type="protein sequence ID" value="CBI01359.1"/>
    <property type="molecule type" value="Genomic_DNA"/>
</dbReference>
<protein>
    <submittedName>
        <fullName evidence="1">Uncharacterized protein</fullName>
    </submittedName>
</protein>
<organism evidence="1">
    <name type="scientific">mine drainage metagenome</name>
    <dbReference type="NCBI Taxonomy" id="410659"/>
    <lineage>
        <taxon>unclassified sequences</taxon>
        <taxon>metagenomes</taxon>
        <taxon>ecological metagenomes</taxon>
    </lineage>
</organism>
<dbReference type="InterPro" id="IPR011964">
    <property type="entry name" value="YVTN_b-propeller_repeat"/>
</dbReference>
<name>E6Q2E9_9ZZZZ</name>
<dbReference type="PANTHER" id="PTHR47197:SF3">
    <property type="entry name" value="DIHYDRO-HEME D1 DEHYDROGENASE"/>
    <property type="match status" value="1"/>
</dbReference>
<proteinExistence type="predicted"/>
<comment type="caution">
    <text evidence="1">The sequence shown here is derived from an EMBL/GenBank/DDBJ whole genome shotgun (WGS) entry which is preliminary data.</text>
</comment>
<dbReference type="Gene3D" id="2.130.10.10">
    <property type="entry name" value="YVTN repeat-like/Quinoprotein amine dehydrogenase"/>
    <property type="match status" value="1"/>
</dbReference>
<gene>
    <name evidence="1" type="ORF">CARN4_0617</name>
</gene>
<dbReference type="InterPro" id="IPR051200">
    <property type="entry name" value="Host-pathogen_enzymatic-act"/>
</dbReference>
<dbReference type="PANTHER" id="PTHR47197">
    <property type="entry name" value="PROTEIN NIRF"/>
    <property type="match status" value="1"/>
</dbReference>
<accession>E6Q2E9</accession>
<dbReference type="SUPFAM" id="SSF51004">
    <property type="entry name" value="C-terminal (heme d1) domain of cytochrome cd1-nitrite reductase"/>
    <property type="match status" value="1"/>
</dbReference>
<sequence>MQTSDSQRNYTKFAIVAFWTLFLVGCGPNGCSGGGSALPPTPTPTPSQVLYVDESGLNQVQSLDSTSGQPRATIHVGKDPIAMSFDRWTTSASIGPSIWVANSGANSVSRISTLTNTVVATIPVGSNPVSIASDELWAQGTVWVANAGDDTLSIIDKFTNTVKETIHTAGRPFQLVPGVHFIAIAESNDTVEILDAVSNTIIGTIKLSAPIAGVAIDPGSDAVVETSDGVLHLYKQSGLDRTGWPWSPSFTMTLPDGAGPLSESDVGGAQIWIVASQSKGTVQMLESTGALGGLRSLQSTMQINPVGLAPEFAQRSIKTSDVYVANAGGNSITVIGDSVGNQKVIGTWALASGAVPYDVAFADQASVASPSPAPTATASPTPSPTSTPAAVAHMYVANGSGKNVLEYTAPFSASSAPSVTVNIGTNVWGVAVDSSYVAVEDSTGFIYIFNAPLAANASPVAQFQGPANGANLLFDSNGNLYTGTQGAGVLEYSPPFSNSSTPSKTITGDSSSFSLAMDMISNTLYVGNLGMNQIDVFASPYTGAPTSVTSPGTYSLATQGASLYGADAMSNAIDAYNLPMNGSSTPAYIITATNPHALAFDNSDGTLYVGDQNGSIDAFAQPLGASSTKAFSFTNGIVEPVEIAIDN</sequence>
<dbReference type="AlphaFoldDB" id="E6Q2E9"/>
<dbReference type="InterPro" id="IPR011048">
    <property type="entry name" value="Haem_d1_sf"/>
</dbReference>